<sequence length="985" mass="107103">MFDATESRLFALPPGVDFPAALVAGLRARMQGKPPEAMARVTLYLNTTRMRRRVVQIFGTHGAGFLPRIRLVSDLAADMVVPDLPPAIPALRRKLQLTVLIGRLLDTLPDLAPRSALTDLAESLAALMSEMQGEGVGPDRVAALDVSDHSEHWARTREFLTIITPFFTDAEEPDSEGRQRRLALLLSDLWAASPPRDPVIVAGSTGSRGTTALFMQAVSRLPQGAIVLPGYDFDMPGLVWAGLDDALTSEDHPQYRFHRLMGLMGATPHDVRLWHDAAPPSAARNRVVSLALRPAPVTDQWLVEGPDLPELSAAMQDVTLMESATPRQEALSIALILREAAERGTPAALISPDRVLTRQVAAALDRWNIRPDDSAGIPLNQTAPGRFLRHVARLFGHKLTSDALLTVLKHPLTASAMDRGQHLLLTRDLELKLRRDGPAFPTGPDLIAWAGAHSNAHAVGWATALAGALDGLEDAGSLPLTGHIARLRRLAERLSRGPAPEGTGELWKEAPGEKALEFVTGLEAEAVHGGDLSPGEFRDLLDGLISGEEVRAPMIAHPGVMIWGTLEARVQGADLVILAGLNDGTWPALPPPDPWLNRRMRLDAGLLLPERRIGLSAHDFQQAVAAPRVVLSRALRNAEAETVPSRWINRLTNLMDGLPDRNGPEALSQMRARGKTWLDLAAAMDRPLPAPDAGLIPATRPAPRPPLAARPTALSLTRIEVLIRDPYAIYADKVLNLRPLDPIRQTPDARDRGTVVHTILERFVRERPPEETRDTARARLLALTADVLEDQVPWPAARALWAARMERAADHFLTIDAAEGGQSVLVEGRGELALQGLTFTLFGTPDRIDLLPGGKLHLIDYKTGSPPSDKEQKSFAKQLHLAALLAEEGGFRGLGPQQVAKITYVGLGSAGKVTEDEITPEKLEGVRDGLYHLIGSYARLGQGYTSRRAVFTERFPGDYDHLARFGEWEMTDKPDPQDVGTGDTP</sequence>
<dbReference type="NCBIfam" id="TIGR02786">
    <property type="entry name" value="addB_alphas"/>
    <property type="match status" value="1"/>
</dbReference>
<name>A0A411YYM8_9RHOB</name>
<protein>
    <submittedName>
        <fullName evidence="2">Double-strand break repair protein AddB</fullName>
    </submittedName>
</protein>
<keyword evidence="3" id="KW-1185">Reference proteome</keyword>
<dbReference type="Proteomes" id="UP000284547">
    <property type="component" value="Unassembled WGS sequence"/>
</dbReference>
<dbReference type="InterPro" id="IPR027417">
    <property type="entry name" value="P-loop_NTPase"/>
</dbReference>
<dbReference type="EMBL" id="QWEY01000011">
    <property type="protein sequence ID" value="RGP35835.1"/>
    <property type="molecule type" value="Genomic_DNA"/>
</dbReference>
<dbReference type="InterPro" id="IPR011335">
    <property type="entry name" value="Restrct_endonuc-II-like"/>
</dbReference>
<organism evidence="2 3">
    <name type="scientific">Pseudotabrizicola alkalilacus</name>
    <dbReference type="NCBI Taxonomy" id="2305252"/>
    <lineage>
        <taxon>Bacteria</taxon>
        <taxon>Pseudomonadati</taxon>
        <taxon>Pseudomonadota</taxon>
        <taxon>Alphaproteobacteria</taxon>
        <taxon>Rhodobacterales</taxon>
        <taxon>Paracoccaceae</taxon>
        <taxon>Pseudotabrizicola</taxon>
    </lineage>
</organism>
<feature type="domain" description="PD-(D/E)XK endonuclease-like" evidence="1">
    <location>
        <begin position="714"/>
        <end position="933"/>
    </location>
</feature>
<dbReference type="OrthoDB" id="9780606at2"/>
<evidence type="ECO:0000313" key="2">
    <source>
        <dbReference type="EMBL" id="RGP35835.1"/>
    </source>
</evidence>
<dbReference type="InterPro" id="IPR011604">
    <property type="entry name" value="PDDEXK-like_dom_sf"/>
</dbReference>
<dbReference type="RefSeq" id="WP_118155287.1">
    <property type="nucleotide sequence ID" value="NZ_QWEY01000011.1"/>
</dbReference>
<dbReference type="AlphaFoldDB" id="A0A411YYM8"/>
<dbReference type="SUPFAM" id="SSF52980">
    <property type="entry name" value="Restriction endonuclease-like"/>
    <property type="match status" value="1"/>
</dbReference>
<evidence type="ECO:0000313" key="3">
    <source>
        <dbReference type="Proteomes" id="UP000284547"/>
    </source>
</evidence>
<evidence type="ECO:0000259" key="1">
    <source>
        <dbReference type="Pfam" id="PF12705"/>
    </source>
</evidence>
<dbReference type="InterPro" id="IPR038726">
    <property type="entry name" value="PDDEXK_AddAB-type"/>
</dbReference>
<dbReference type="Pfam" id="PF12705">
    <property type="entry name" value="PDDEXK_1"/>
    <property type="match status" value="1"/>
</dbReference>
<accession>A0A411YYM8</accession>
<dbReference type="InterPro" id="IPR014153">
    <property type="entry name" value="Ds_break_AddB"/>
</dbReference>
<comment type="caution">
    <text evidence="2">The sequence shown here is derived from an EMBL/GenBank/DDBJ whole genome shotgun (WGS) entry which is preliminary data.</text>
</comment>
<dbReference type="Gene3D" id="3.90.320.10">
    <property type="match status" value="1"/>
</dbReference>
<gene>
    <name evidence="2" type="primary">addB</name>
    <name evidence="2" type="ORF">D1012_17350</name>
</gene>
<dbReference type="SUPFAM" id="SSF52540">
    <property type="entry name" value="P-loop containing nucleoside triphosphate hydrolases"/>
    <property type="match status" value="1"/>
</dbReference>
<proteinExistence type="predicted"/>
<reference evidence="2 3" key="1">
    <citation type="submission" date="2018-08" db="EMBL/GenBank/DDBJ databases">
        <title>Flavobacterium tibetense sp. nov., isolated from a wetland YonghuCo on Tibetan Plateau.</title>
        <authorList>
            <person name="Phurbu D."/>
            <person name="Lu H."/>
            <person name="Xing P."/>
        </authorList>
    </citation>
    <scope>NUCLEOTIDE SEQUENCE [LARGE SCALE GENOMIC DNA]</scope>
    <source>
        <strain evidence="2 3">DJC</strain>
    </source>
</reference>